<reference evidence="3" key="1">
    <citation type="journal article" date="2019" name="Int. J. Syst. Evol. Microbiol.">
        <title>The Global Catalogue of Microorganisms (GCM) 10K type strain sequencing project: providing services to taxonomists for standard genome sequencing and annotation.</title>
        <authorList>
            <consortium name="The Broad Institute Genomics Platform"/>
            <consortium name="The Broad Institute Genome Sequencing Center for Infectious Disease"/>
            <person name="Wu L."/>
            <person name="Ma J."/>
        </authorList>
    </citation>
    <scope>NUCLEOTIDE SEQUENCE [LARGE SCALE GENOMIC DNA]</scope>
    <source>
        <strain evidence="3">ZS-35-S2</strain>
    </source>
</reference>
<name>A0ABW1K4Y3_9ACTN</name>
<dbReference type="InterPro" id="IPR029063">
    <property type="entry name" value="SAM-dependent_MTases_sf"/>
</dbReference>
<dbReference type="GO" id="GO:0032259">
    <property type="term" value="P:methylation"/>
    <property type="evidence" value="ECO:0007669"/>
    <property type="project" value="UniProtKB-KW"/>
</dbReference>
<keyword evidence="2" id="KW-0489">Methyltransferase</keyword>
<dbReference type="RefSeq" id="WP_377420582.1">
    <property type="nucleotide sequence ID" value="NZ_JBHSPR010000008.1"/>
</dbReference>
<feature type="region of interest" description="Disordered" evidence="1">
    <location>
        <begin position="253"/>
        <end position="299"/>
    </location>
</feature>
<dbReference type="Proteomes" id="UP001596203">
    <property type="component" value="Unassembled WGS sequence"/>
</dbReference>
<dbReference type="InterPro" id="IPR024268">
    <property type="entry name" value="AviRa"/>
</dbReference>
<sequence>MTYRFVPERRDYSDLASGAVLRSAPGHPAFPIRLASEVFLRAWHALEQARPLTVWDPCCGSGYLLTVLGLLHRDKIAGLIASDIADDPLRIARANLALLSAKGLQRRTAELDELARRFSRPSHLNAAESARRLQELLSRSGVQDLPHVVGQTDVFDQRQVAARLAVSPQPRLVLTDVPYGEQTSWQGASQAEAIPKLLGSLASALPADTMIALATRGRRVPLPPGVHAATRFKIGTRAVVLVRLQDLHSTVVDATGGANHGGQQQPAVLRRDHARRSQARRSVRVRADRREYSASEAGT</sequence>
<dbReference type="GO" id="GO:0008168">
    <property type="term" value="F:methyltransferase activity"/>
    <property type="evidence" value="ECO:0007669"/>
    <property type="project" value="UniProtKB-KW"/>
</dbReference>
<feature type="compositionally biased region" description="Basic residues" evidence="1">
    <location>
        <begin position="272"/>
        <end position="284"/>
    </location>
</feature>
<keyword evidence="3" id="KW-1185">Reference proteome</keyword>
<keyword evidence="2" id="KW-0808">Transferase</keyword>
<protein>
    <submittedName>
        <fullName evidence="2">rRNA methyltransferase</fullName>
    </submittedName>
</protein>
<evidence type="ECO:0000313" key="3">
    <source>
        <dbReference type="Proteomes" id="UP001596203"/>
    </source>
</evidence>
<comment type="caution">
    <text evidence="2">The sequence shown here is derived from an EMBL/GenBank/DDBJ whole genome shotgun (WGS) entry which is preliminary data.</text>
</comment>
<dbReference type="Pfam" id="PF11599">
    <property type="entry name" value="AviRa"/>
    <property type="match status" value="1"/>
</dbReference>
<accession>A0ABW1K4Y3</accession>
<proteinExistence type="predicted"/>
<dbReference type="Gene3D" id="1.10.287.540">
    <property type="entry name" value="Helix hairpin bin"/>
    <property type="match status" value="1"/>
</dbReference>
<dbReference type="SUPFAM" id="SSF53335">
    <property type="entry name" value="S-adenosyl-L-methionine-dependent methyltransferases"/>
    <property type="match status" value="1"/>
</dbReference>
<gene>
    <name evidence="2" type="ORF">ACFP2T_11515</name>
</gene>
<organism evidence="2 3">
    <name type="scientific">Plantactinospora solaniradicis</name>
    <dbReference type="NCBI Taxonomy" id="1723736"/>
    <lineage>
        <taxon>Bacteria</taxon>
        <taxon>Bacillati</taxon>
        <taxon>Actinomycetota</taxon>
        <taxon>Actinomycetes</taxon>
        <taxon>Micromonosporales</taxon>
        <taxon>Micromonosporaceae</taxon>
        <taxon>Plantactinospora</taxon>
    </lineage>
</organism>
<dbReference type="EMBL" id="JBHSPR010000008">
    <property type="protein sequence ID" value="MFC6016832.1"/>
    <property type="molecule type" value="Genomic_DNA"/>
</dbReference>
<dbReference type="Gene3D" id="3.40.50.150">
    <property type="entry name" value="Vaccinia Virus protein VP39"/>
    <property type="match status" value="1"/>
</dbReference>
<evidence type="ECO:0000256" key="1">
    <source>
        <dbReference type="SAM" id="MobiDB-lite"/>
    </source>
</evidence>
<evidence type="ECO:0000313" key="2">
    <source>
        <dbReference type="EMBL" id="MFC6016832.1"/>
    </source>
</evidence>